<protein>
    <recommendedName>
        <fullName evidence="2">Methyltransferase type 11 domain-containing protein</fullName>
    </recommendedName>
</protein>
<dbReference type="PANTHER" id="PTHR43861">
    <property type="entry name" value="TRANS-ACONITATE 2-METHYLTRANSFERASE-RELATED"/>
    <property type="match status" value="1"/>
</dbReference>
<dbReference type="PANTHER" id="PTHR43861:SF6">
    <property type="entry name" value="METHYLTRANSFERASE TYPE 11"/>
    <property type="match status" value="1"/>
</dbReference>
<dbReference type="EMBL" id="UINC01161068">
    <property type="protein sequence ID" value="SVD60044.1"/>
    <property type="molecule type" value="Genomic_DNA"/>
</dbReference>
<name>A0A382WN98_9ZZZZ</name>
<dbReference type="InterPro" id="IPR029063">
    <property type="entry name" value="SAM-dependent_MTases_sf"/>
</dbReference>
<evidence type="ECO:0000313" key="1">
    <source>
        <dbReference type="EMBL" id="SVD60044.1"/>
    </source>
</evidence>
<evidence type="ECO:0008006" key="2">
    <source>
        <dbReference type="Google" id="ProtNLM"/>
    </source>
</evidence>
<dbReference type="CDD" id="cd02440">
    <property type="entry name" value="AdoMet_MTases"/>
    <property type="match status" value="1"/>
</dbReference>
<dbReference type="SUPFAM" id="SSF53335">
    <property type="entry name" value="S-adenosyl-L-methionine-dependent methyltransferases"/>
    <property type="match status" value="1"/>
</dbReference>
<dbReference type="Gene3D" id="3.40.50.150">
    <property type="entry name" value="Vaccinia Virus protein VP39"/>
    <property type="match status" value="1"/>
</dbReference>
<dbReference type="AlphaFoldDB" id="A0A382WN98"/>
<gene>
    <name evidence="1" type="ORF">METZ01_LOCUS412898</name>
</gene>
<sequence>MPESPPDALGQDSQISPSACQICGNDAPAIFASKNGYQLYQCQDCHLVYVDPMPSADELAALYNNAYDEATAGYFAKSDKILRRSRRRLARIGRKVAGGRFLDIGCNGGFTVEAAREHGFEAFGIELDAVSLAYAQDHFPANNYFHGRIENYPVKNLFDVVYCSEVIEHVADVNSFLSAITRQMKRGALLYLTTPDISHWRTPKNINQWDAFCPPAHCLYFNPSNMTRLLHRHGLRVLRKSWPWKPGIKLYARRAD</sequence>
<dbReference type="Pfam" id="PF13489">
    <property type="entry name" value="Methyltransf_23"/>
    <property type="match status" value="1"/>
</dbReference>
<proteinExistence type="predicted"/>
<reference evidence="1" key="1">
    <citation type="submission" date="2018-05" db="EMBL/GenBank/DDBJ databases">
        <authorList>
            <person name="Lanie J.A."/>
            <person name="Ng W.-L."/>
            <person name="Kazmierczak K.M."/>
            <person name="Andrzejewski T.M."/>
            <person name="Davidsen T.M."/>
            <person name="Wayne K.J."/>
            <person name="Tettelin H."/>
            <person name="Glass J.I."/>
            <person name="Rusch D."/>
            <person name="Podicherti R."/>
            <person name="Tsui H.-C.T."/>
            <person name="Winkler M.E."/>
        </authorList>
    </citation>
    <scope>NUCLEOTIDE SEQUENCE</scope>
</reference>
<organism evidence="1">
    <name type="scientific">marine metagenome</name>
    <dbReference type="NCBI Taxonomy" id="408172"/>
    <lineage>
        <taxon>unclassified sequences</taxon>
        <taxon>metagenomes</taxon>
        <taxon>ecological metagenomes</taxon>
    </lineage>
</organism>
<accession>A0A382WN98</accession>